<dbReference type="CDD" id="cd00887">
    <property type="entry name" value="MoeA"/>
    <property type="match status" value="1"/>
</dbReference>
<comment type="pathway">
    <text evidence="2">Cofactor biosynthesis; molybdopterin biosynthesis.</text>
</comment>
<comment type="catalytic activity">
    <reaction evidence="9">
        <text>adenylyl-molybdopterin + molybdate = Mo-molybdopterin + AMP + H(+)</text>
        <dbReference type="Rhea" id="RHEA:35047"/>
        <dbReference type="ChEBI" id="CHEBI:15378"/>
        <dbReference type="ChEBI" id="CHEBI:36264"/>
        <dbReference type="ChEBI" id="CHEBI:62727"/>
        <dbReference type="ChEBI" id="CHEBI:71302"/>
        <dbReference type="ChEBI" id="CHEBI:456215"/>
        <dbReference type="EC" id="2.10.1.1"/>
    </reaction>
</comment>
<dbReference type="GO" id="GO:0061599">
    <property type="term" value="F:molybdopterin molybdotransferase activity"/>
    <property type="evidence" value="ECO:0007669"/>
    <property type="project" value="UniProtKB-EC"/>
</dbReference>
<dbReference type="InterPro" id="IPR036135">
    <property type="entry name" value="MoeA_linker/N_sf"/>
</dbReference>
<dbReference type="Gene3D" id="2.170.190.11">
    <property type="entry name" value="Molybdopterin biosynthesis moea protein, domain 3"/>
    <property type="match status" value="1"/>
</dbReference>
<dbReference type="AlphaFoldDB" id="A0A0F9ADR6"/>
<dbReference type="NCBIfam" id="NF045515">
    <property type="entry name" value="Glp_gephyrin"/>
    <property type="match status" value="1"/>
</dbReference>
<dbReference type="EMBL" id="LAZR01055321">
    <property type="protein sequence ID" value="KKK76634.1"/>
    <property type="molecule type" value="Genomic_DNA"/>
</dbReference>
<dbReference type="InterPro" id="IPR038987">
    <property type="entry name" value="MoeA-like"/>
</dbReference>
<dbReference type="GO" id="GO:0005829">
    <property type="term" value="C:cytosol"/>
    <property type="evidence" value="ECO:0007669"/>
    <property type="project" value="TreeGrafter"/>
</dbReference>
<dbReference type="NCBIfam" id="TIGR00177">
    <property type="entry name" value="molyb_syn"/>
    <property type="match status" value="1"/>
</dbReference>
<protein>
    <recommendedName>
        <fullName evidence="3">molybdopterin molybdotransferase</fullName>
        <ecNumber evidence="3">2.10.1.1</ecNumber>
    </recommendedName>
</protein>
<dbReference type="Pfam" id="PF03454">
    <property type="entry name" value="MoeA_C"/>
    <property type="match status" value="1"/>
</dbReference>
<dbReference type="InterPro" id="IPR001453">
    <property type="entry name" value="MoaB/Mog_dom"/>
</dbReference>
<evidence type="ECO:0000256" key="9">
    <source>
        <dbReference type="ARBA" id="ARBA00047317"/>
    </source>
</evidence>
<reference evidence="11" key="1">
    <citation type="journal article" date="2015" name="Nature">
        <title>Complex archaea that bridge the gap between prokaryotes and eukaryotes.</title>
        <authorList>
            <person name="Spang A."/>
            <person name="Saw J.H."/>
            <person name="Jorgensen S.L."/>
            <person name="Zaremba-Niedzwiedzka K."/>
            <person name="Martijn J."/>
            <person name="Lind A.E."/>
            <person name="van Eijk R."/>
            <person name="Schleper C."/>
            <person name="Guy L."/>
            <person name="Ettema T.J."/>
        </authorList>
    </citation>
    <scope>NUCLEOTIDE SEQUENCE</scope>
</reference>
<keyword evidence="4" id="KW-0500">Molybdenum</keyword>
<keyword evidence="6" id="KW-0479">Metal-binding</keyword>
<dbReference type="EC" id="2.10.1.1" evidence="3"/>
<proteinExistence type="predicted"/>
<dbReference type="Pfam" id="PF03453">
    <property type="entry name" value="MoeA_N"/>
    <property type="match status" value="1"/>
</dbReference>
<dbReference type="InterPro" id="IPR036688">
    <property type="entry name" value="MoeA_C_domain_IV_sf"/>
</dbReference>
<dbReference type="GO" id="GO:0046872">
    <property type="term" value="F:metal ion binding"/>
    <property type="evidence" value="ECO:0007669"/>
    <property type="project" value="UniProtKB-KW"/>
</dbReference>
<feature type="domain" description="MoaB/Mog" evidence="10">
    <location>
        <begin position="131"/>
        <end position="268"/>
    </location>
</feature>
<dbReference type="SUPFAM" id="SSF63867">
    <property type="entry name" value="MoeA C-terminal domain-like"/>
    <property type="match status" value="1"/>
</dbReference>
<evidence type="ECO:0000256" key="1">
    <source>
        <dbReference type="ARBA" id="ARBA00001946"/>
    </source>
</evidence>
<dbReference type="GO" id="GO:0006777">
    <property type="term" value="P:Mo-molybdopterin cofactor biosynthetic process"/>
    <property type="evidence" value="ECO:0007669"/>
    <property type="project" value="UniProtKB-KW"/>
</dbReference>
<dbReference type="InterPro" id="IPR008284">
    <property type="entry name" value="MoCF_biosynth_CS"/>
</dbReference>
<dbReference type="Gene3D" id="3.40.980.10">
    <property type="entry name" value="MoaB/Mog-like domain"/>
    <property type="match status" value="1"/>
</dbReference>
<dbReference type="SUPFAM" id="SSF53218">
    <property type="entry name" value="Molybdenum cofactor biosynthesis proteins"/>
    <property type="match status" value="1"/>
</dbReference>
<dbReference type="InterPro" id="IPR005111">
    <property type="entry name" value="MoeA_C_domain_IV"/>
</dbReference>
<evidence type="ECO:0000256" key="6">
    <source>
        <dbReference type="ARBA" id="ARBA00022723"/>
    </source>
</evidence>
<organism evidence="11">
    <name type="scientific">marine sediment metagenome</name>
    <dbReference type="NCBI Taxonomy" id="412755"/>
    <lineage>
        <taxon>unclassified sequences</taxon>
        <taxon>metagenomes</taxon>
        <taxon>ecological metagenomes</taxon>
    </lineage>
</organism>
<dbReference type="Pfam" id="PF00994">
    <property type="entry name" value="MoCF_biosynth"/>
    <property type="match status" value="1"/>
</dbReference>
<dbReference type="PANTHER" id="PTHR10192:SF5">
    <property type="entry name" value="GEPHYRIN"/>
    <property type="match status" value="1"/>
</dbReference>
<evidence type="ECO:0000259" key="10">
    <source>
        <dbReference type="SMART" id="SM00852"/>
    </source>
</evidence>
<evidence type="ECO:0000256" key="8">
    <source>
        <dbReference type="ARBA" id="ARBA00023150"/>
    </source>
</evidence>
<evidence type="ECO:0000313" key="11">
    <source>
        <dbReference type="EMBL" id="KKK76634.1"/>
    </source>
</evidence>
<accession>A0A0F9ADR6</accession>
<dbReference type="SUPFAM" id="SSF63882">
    <property type="entry name" value="MoeA N-terminal region -like"/>
    <property type="match status" value="1"/>
</dbReference>
<evidence type="ECO:0000256" key="2">
    <source>
        <dbReference type="ARBA" id="ARBA00005046"/>
    </source>
</evidence>
<name>A0A0F9ADR6_9ZZZZ</name>
<dbReference type="SMART" id="SM00852">
    <property type="entry name" value="MoCF_biosynth"/>
    <property type="match status" value="1"/>
</dbReference>
<dbReference type="UniPathway" id="UPA00344"/>
<evidence type="ECO:0000256" key="7">
    <source>
        <dbReference type="ARBA" id="ARBA00022842"/>
    </source>
</evidence>
<dbReference type="FunFam" id="3.40.980.10:FF:000004">
    <property type="entry name" value="Molybdopterin molybdenumtransferase"/>
    <property type="match status" value="1"/>
</dbReference>
<dbReference type="Gene3D" id="3.90.105.10">
    <property type="entry name" value="Molybdopterin biosynthesis moea protein, domain 2"/>
    <property type="match status" value="1"/>
</dbReference>
<keyword evidence="7" id="KW-0460">Magnesium</keyword>
<evidence type="ECO:0000256" key="5">
    <source>
        <dbReference type="ARBA" id="ARBA00022679"/>
    </source>
</evidence>
<dbReference type="InterPro" id="IPR036425">
    <property type="entry name" value="MoaB/Mog-like_dom_sf"/>
</dbReference>
<keyword evidence="8" id="KW-0501">Molybdenum cofactor biosynthesis</keyword>
<dbReference type="PROSITE" id="PS01079">
    <property type="entry name" value="MOCF_BIOSYNTHESIS_2"/>
    <property type="match status" value="1"/>
</dbReference>
<evidence type="ECO:0000256" key="3">
    <source>
        <dbReference type="ARBA" id="ARBA00013269"/>
    </source>
</evidence>
<gene>
    <name evidence="11" type="ORF">LCGC14_2861650</name>
</gene>
<dbReference type="Gene3D" id="2.40.340.10">
    <property type="entry name" value="MoeA, C-terminal, domain IV"/>
    <property type="match status" value="1"/>
</dbReference>
<evidence type="ECO:0000256" key="4">
    <source>
        <dbReference type="ARBA" id="ARBA00022505"/>
    </source>
</evidence>
<comment type="caution">
    <text evidence="11">The sequence shown here is derived from an EMBL/GenBank/DDBJ whole genome shotgun (WGS) entry which is preliminary data.</text>
</comment>
<sequence>STVDGYALKASDTFGATETSPSYLNVTHEILMGQEPDFELAQGAAAKIATGGMLPKGADAVLMFEYAQLIENVLEAQMALAPGDKVIKRGEDITAGELIIESGQRLSPYAVSAAAGLGVTKISVQARPRVSIISTGDELVPPDTALKPGLIRDSNSYALRGLIADDDCDPLVRGIFKDDFDAILKETKRSCSQSEVVLITGGSSVGTRDMAERVIGELGEILFHGVTIRPGKPLLFGFVGDTPVFGLPGHPRAVQVCFEVFVRPVLLKLTGLKNDEALMGEIGFVKARLVKSLASVQGREDIIPVKLELQGGELWAEPLMSKSGLLLSMVRAHGAFSIDVGSTGMEKGDTVSVRLR</sequence>
<dbReference type="InterPro" id="IPR005110">
    <property type="entry name" value="MoeA_linker/N"/>
</dbReference>
<comment type="cofactor">
    <cofactor evidence="1">
        <name>Mg(2+)</name>
        <dbReference type="ChEBI" id="CHEBI:18420"/>
    </cofactor>
</comment>
<keyword evidence="5" id="KW-0808">Transferase</keyword>
<feature type="non-terminal residue" evidence="11">
    <location>
        <position position="1"/>
    </location>
</feature>
<dbReference type="PANTHER" id="PTHR10192">
    <property type="entry name" value="MOLYBDOPTERIN BIOSYNTHESIS PROTEIN"/>
    <property type="match status" value="1"/>
</dbReference>